<dbReference type="Pfam" id="PF12163">
    <property type="entry name" value="HobA"/>
    <property type="match status" value="1"/>
</dbReference>
<proteinExistence type="predicted"/>
<dbReference type="EMBL" id="NXLT01000012">
    <property type="protein sequence ID" value="RDU65745.1"/>
    <property type="molecule type" value="Genomic_DNA"/>
</dbReference>
<evidence type="ECO:0008006" key="3">
    <source>
        <dbReference type="Google" id="ProtNLM"/>
    </source>
</evidence>
<dbReference type="AlphaFoldDB" id="A0A3D8ILD3"/>
<evidence type="ECO:0000313" key="2">
    <source>
        <dbReference type="Proteomes" id="UP000256514"/>
    </source>
</evidence>
<dbReference type="Proteomes" id="UP000256514">
    <property type="component" value="Unassembled WGS sequence"/>
</dbReference>
<reference evidence="1 2" key="1">
    <citation type="submission" date="2018-04" db="EMBL/GenBank/DDBJ databases">
        <title>Novel Campyloabacter and Helicobacter Species and Strains.</title>
        <authorList>
            <person name="Mannion A.J."/>
            <person name="Shen Z."/>
            <person name="Fox J.G."/>
        </authorList>
    </citation>
    <scope>NUCLEOTIDE SEQUENCE [LARGE SCALE GENOMIC DNA]</scope>
    <source>
        <strain evidence="1 2">MIT 12-6600</strain>
    </source>
</reference>
<dbReference type="RefSeq" id="WP_115571661.1">
    <property type="nucleotide sequence ID" value="NZ_NXLT01000012.1"/>
</dbReference>
<gene>
    <name evidence="1" type="ORF">CQA54_08535</name>
</gene>
<protein>
    <recommendedName>
        <fullName evidence="3">DnaA initiator-associating factor for replication initiation HobA</fullName>
    </recommendedName>
</protein>
<dbReference type="OrthoDB" id="5329076at2"/>
<organism evidence="1 2">
    <name type="scientific">Helicobacter equorum</name>
    <dbReference type="NCBI Taxonomy" id="361872"/>
    <lineage>
        <taxon>Bacteria</taxon>
        <taxon>Pseudomonadati</taxon>
        <taxon>Campylobacterota</taxon>
        <taxon>Epsilonproteobacteria</taxon>
        <taxon>Campylobacterales</taxon>
        <taxon>Helicobacteraceae</taxon>
        <taxon>Helicobacter</taxon>
    </lineage>
</organism>
<name>A0A3D8ILD3_9HELI</name>
<accession>A0A3D8ILD3</accession>
<dbReference type="InterPro" id="IPR038381">
    <property type="entry name" value="HobA_sf"/>
</dbReference>
<evidence type="ECO:0000313" key="1">
    <source>
        <dbReference type="EMBL" id="RDU65745.1"/>
    </source>
</evidence>
<keyword evidence="2" id="KW-1185">Reference proteome</keyword>
<dbReference type="Gene3D" id="3.40.50.11670">
    <property type="entry name" value="DNA replication regulator HobA"/>
    <property type="match status" value="1"/>
</dbReference>
<dbReference type="InterPro" id="IPR021011">
    <property type="entry name" value="HobA"/>
</dbReference>
<sequence>MERLDVWLKEAIIQEDNKGIMSGWLHEQRLGLVPLLRRVFLHILHGGSLVVLTDTQRQWFSKYITQNINLPSKTRPFFPIFEVESLGFMIDMNLNYNNTPDRHFGAINKMLEHSFAKNYMLWYIGKKTIRGDFALFPAVYEPFMWLIDGQDMPTKTIRLSSLDDLLDYKLLQLYRLFERALCGVVFGQISLELS</sequence>
<comment type="caution">
    <text evidence="1">The sequence shown here is derived from an EMBL/GenBank/DDBJ whole genome shotgun (WGS) entry which is preliminary data.</text>
</comment>